<feature type="transmembrane region" description="Helical" evidence="8">
    <location>
        <begin position="302"/>
        <end position="319"/>
    </location>
</feature>
<keyword evidence="7 8" id="KW-0472">Membrane</keyword>
<feature type="transmembrane region" description="Helical" evidence="8">
    <location>
        <begin position="266"/>
        <end position="290"/>
    </location>
</feature>
<keyword evidence="3" id="KW-0813">Transport</keyword>
<evidence type="ECO:0000313" key="10">
    <source>
        <dbReference type="Proteomes" id="UP000293846"/>
    </source>
</evidence>
<evidence type="ECO:0000256" key="1">
    <source>
        <dbReference type="ARBA" id="ARBA00004141"/>
    </source>
</evidence>
<dbReference type="NCBIfam" id="TIGR00912">
    <property type="entry name" value="2A0309"/>
    <property type="match status" value="1"/>
</dbReference>
<comment type="subcellular location">
    <subcellularLocation>
        <location evidence="1">Membrane</location>
        <topology evidence="1">Multi-pass membrane protein</topology>
    </subcellularLocation>
</comment>
<keyword evidence="5 8" id="KW-0812">Transmembrane</keyword>
<keyword evidence="6 8" id="KW-1133">Transmembrane helix</keyword>
<evidence type="ECO:0000256" key="5">
    <source>
        <dbReference type="ARBA" id="ARBA00022692"/>
    </source>
</evidence>
<reference evidence="9 10" key="1">
    <citation type="submission" date="2019-03" db="EMBL/GenBank/DDBJ databases">
        <authorList>
            <person name="Jensen L."/>
            <person name="Storgaard J."/>
            <person name="Sulaj E."/>
            <person name="Schramm A."/>
            <person name="Marshall I.P.G."/>
        </authorList>
    </citation>
    <scope>NUCLEOTIDE SEQUENCE [LARGE SCALE GENOMIC DNA]</scope>
    <source>
        <strain evidence="9 10">2017H2G3</strain>
    </source>
</reference>
<keyword evidence="10" id="KW-1185">Reference proteome</keyword>
<dbReference type="InterPro" id="IPR004761">
    <property type="entry name" value="Spore_GerAB"/>
</dbReference>
<dbReference type="EMBL" id="SJTH01000007">
    <property type="protein sequence ID" value="TCJ04718.1"/>
    <property type="molecule type" value="Genomic_DNA"/>
</dbReference>
<dbReference type="RefSeq" id="WP_131236594.1">
    <property type="nucleotide sequence ID" value="NZ_CP183326.1"/>
</dbReference>
<feature type="transmembrane region" description="Helical" evidence="8">
    <location>
        <begin position="112"/>
        <end position="133"/>
    </location>
</feature>
<dbReference type="GO" id="GO:0009847">
    <property type="term" value="P:spore germination"/>
    <property type="evidence" value="ECO:0007669"/>
    <property type="project" value="InterPro"/>
</dbReference>
<dbReference type="PANTHER" id="PTHR34975">
    <property type="entry name" value="SPORE GERMINATION PROTEIN A2"/>
    <property type="match status" value="1"/>
</dbReference>
<feature type="transmembrane region" description="Helical" evidence="8">
    <location>
        <begin position="214"/>
        <end position="236"/>
    </location>
</feature>
<accession>A0A4V2NUJ2</accession>
<dbReference type="Gene3D" id="1.20.1740.10">
    <property type="entry name" value="Amino acid/polyamine transporter I"/>
    <property type="match status" value="1"/>
</dbReference>
<evidence type="ECO:0000256" key="7">
    <source>
        <dbReference type="ARBA" id="ARBA00023136"/>
    </source>
</evidence>
<feature type="transmembrane region" description="Helical" evidence="8">
    <location>
        <begin position="42"/>
        <end position="60"/>
    </location>
</feature>
<feature type="transmembrane region" description="Helical" evidence="8">
    <location>
        <begin position="185"/>
        <end position="202"/>
    </location>
</feature>
<name>A0A4V2NUJ2_9BACI</name>
<feature type="transmembrane region" description="Helical" evidence="8">
    <location>
        <begin position="331"/>
        <end position="353"/>
    </location>
</feature>
<evidence type="ECO:0000313" key="9">
    <source>
        <dbReference type="EMBL" id="TCJ04718.1"/>
    </source>
</evidence>
<evidence type="ECO:0000256" key="8">
    <source>
        <dbReference type="SAM" id="Phobius"/>
    </source>
</evidence>
<evidence type="ECO:0000256" key="3">
    <source>
        <dbReference type="ARBA" id="ARBA00022448"/>
    </source>
</evidence>
<dbReference type="OrthoDB" id="2078716at2"/>
<sequence length="363" mass="41358">MDKGRISSMQMGMMMYLTIIATAILTVPSITARYAKKDLWLSPIWASIIGFFTVIIVIQLSKRFPRQSFFQICEHTIGTLATKLLGFLYFTFFLIASGQITRTYAEFIKVFFIKTPVSVIMITMLLLSAFTVIAGIEVIGRVAQFFFPIFIFSVFIIIFLLLPQLEPSNIFPILENGLLPSLKGAIIPQVWFGELFLMVFLLPSLSDSKGMKWGILTVLLILVTFILTNITVLFILNQNTEFYIYPFLSATQLVNLGDFIESIEPIIIAIWILGTFIKITVFYYVTILTTAQWLKLSDYKPIVWPIGILIVEVGFWGVPNLMVNNHMDITVFPLLFPIMQTFIPLFILGMGVIRKKSKRLEVH</sequence>
<keyword evidence="4" id="KW-0309">Germination</keyword>
<dbReference type="GO" id="GO:0016020">
    <property type="term" value="C:membrane"/>
    <property type="evidence" value="ECO:0007669"/>
    <property type="project" value="UniProtKB-SubCell"/>
</dbReference>
<feature type="transmembrane region" description="Helical" evidence="8">
    <location>
        <begin position="145"/>
        <end position="165"/>
    </location>
</feature>
<evidence type="ECO:0000256" key="2">
    <source>
        <dbReference type="ARBA" id="ARBA00007998"/>
    </source>
</evidence>
<evidence type="ECO:0000256" key="4">
    <source>
        <dbReference type="ARBA" id="ARBA00022544"/>
    </source>
</evidence>
<dbReference type="Proteomes" id="UP000293846">
    <property type="component" value="Unassembled WGS sequence"/>
</dbReference>
<comment type="caution">
    <text evidence="9">The sequence shown here is derived from an EMBL/GenBank/DDBJ whole genome shotgun (WGS) entry which is preliminary data.</text>
</comment>
<organism evidence="9 10">
    <name type="scientific">Cytobacillus praedii</name>
    <dbReference type="NCBI Taxonomy" id="1742358"/>
    <lineage>
        <taxon>Bacteria</taxon>
        <taxon>Bacillati</taxon>
        <taxon>Bacillota</taxon>
        <taxon>Bacilli</taxon>
        <taxon>Bacillales</taxon>
        <taxon>Bacillaceae</taxon>
        <taxon>Cytobacillus</taxon>
    </lineage>
</organism>
<proteinExistence type="inferred from homology"/>
<protein>
    <submittedName>
        <fullName evidence="9">Spore gernimation protein</fullName>
    </submittedName>
</protein>
<dbReference type="AlphaFoldDB" id="A0A4V2NUJ2"/>
<feature type="transmembrane region" description="Helical" evidence="8">
    <location>
        <begin position="80"/>
        <end position="100"/>
    </location>
</feature>
<gene>
    <name evidence="9" type="ORF">E0Y62_07880</name>
</gene>
<evidence type="ECO:0000256" key="6">
    <source>
        <dbReference type="ARBA" id="ARBA00022989"/>
    </source>
</evidence>
<dbReference type="PANTHER" id="PTHR34975:SF2">
    <property type="entry name" value="SPORE GERMINATION PROTEIN A2"/>
    <property type="match status" value="1"/>
</dbReference>
<dbReference type="STRING" id="1742358.GCA_001439605_04743"/>
<comment type="similarity">
    <text evidence="2">Belongs to the amino acid-polyamine-organocation (APC) superfamily. Spore germination protein (SGP) (TC 2.A.3.9) family.</text>
</comment>
<dbReference type="Pfam" id="PF03845">
    <property type="entry name" value="Spore_permease"/>
    <property type="match status" value="1"/>
</dbReference>